<feature type="transmembrane region" description="Helical" evidence="3">
    <location>
        <begin position="345"/>
        <end position="366"/>
    </location>
</feature>
<feature type="transmembrane region" description="Helical" evidence="3">
    <location>
        <begin position="98"/>
        <end position="116"/>
    </location>
</feature>
<sequence>MTPARFQNIKAWLLFACLAVLAMAIYGTGLRGGFIFDDYPNIVDNAGLKPADATLPSLVRSALSSPSSEFKRPLASLTFAVNFLATGDDPGPMKATNVVIHVLNGLVVFLLARRLLRFATQGDPNDRQWWVAALLAGTWLLLPINLTSVLYVVQRMESIANLLVLLGLLAYVHARERMQVSPSPRWPLYAAAGVIACTCIGLLAKEMAAMLPVYALATEATLFHFRSLRKNAAAPTRDHRLFAAYAIFLLLPAVAGLCWLLPGLLAPAGWATRNFTMGTRLLTELRVVPAYAAWTLLPLQDALSFYHDNWTVSTGLLSPWTTLAGALAIVAGAYAAWVARHRFPLVTLGLLFFGSAQLLTGTILPLELVYEHRNYFASMGLLLAVIPVLAASRGTLPGPLVRYVLLALLVAQSTILLYTTARAWDNPLSLAQELAARAPDSPRAQYELGRTYIILSKYDPASPFTSRAYAPLELAMRLNGSSILPEQALVFLNARLHRPVEDAWWASMTHKLSANSVTVQDESSLGALNDCMQRGLCDLPPDRMTAAYLAALSHPAPSARLLSMYGDFAWSTLHDRDLGLRMSIAAMQGAPREPVYRITVIRMLVAQGRMDDARTELTTLARMNVGGSLDDSLDELRRQITP</sequence>
<evidence type="ECO:0008006" key="6">
    <source>
        <dbReference type="Google" id="ProtNLM"/>
    </source>
</evidence>
<feature type="transmembrane region" description="Helical" evidence="3">
    <location>
        <begin position="372"/>
        <end position="391"/>
    </location>
</feature>
<dbReference type="EMBL" id="JZRB01000030">
    <property type="protein sequence ID" value="KJV30927.1"/>
    <property type="molecule type" value="Genomic_DNA"/>
</dbReference>
<feature type="transmembrane region" description="Helical" evidence="3">
    <location>
        <begin position="317"/>
        <end position="338"/>
    </location>
</feature>
<evidence type="ECO:0000313" key="5">
    <source>
        <dbReference type="Proteomes" id="UP000033651"/>
    </source>
</evidence>
<feature type="transmembrane region" description="Helical" evidence="3">
    <location>
        <begin position="403"/>
        <end position="424"/>
    </location>
</feature>
<dbReference type="AlphaFoldDB" id="A0A0F3KIU5"/>
<accession>A0A0F3KIU5</accession>
<keyword evidence="1" id="KW-0677">Repeat</keyword>
<dbReference type="PANTHER" id="PTHR44227">
    <property type="match status" value="1"/>
</dbReference>
<keyword evidence="3" id="KW-0472">Membrane</keyword>
<reference evidence="4 5" key="1">
    <citation type="submission" date="2015-03" db="EMBL/GenBank/DDBJ databases">
        <title>Draft genome sequence of Luteibacter yeojuensis strain SU11.</title>
        <authorList>
            <person name="Sulaiman J."/>
            <person name="Priya K."/>
            <person name="Chan K.-G."/>
        </authorList>
    </citation>
    <scope>NUCLEOTIDE SEQUENCE [LARGE SCALE GENOMIC DNA]</scope>
    <source>
        <strain evidence="4 5">SU11</strain>
    </source>
</reference>
<dbReference type="Proteomes" id="UP000033651">
    <property type="component" value="Unassembled WGS sequence"/>
</dbReference>
<feature type="transmembrane region" description="Helical" evidence="3">
    <location>
        <begin position="186"/>
        <end position="204"/>
    </location>
</feature>
<evidence type="ECO:0000256" key="2">
    <source>
        <dbReference type="ARBA" id="ARBA00022803"/>
    </source>
</evidence>
<comment type="caution">
    <text evidence="4">The sequence shown here is derived from an EMBL/GenBank/DDBJ whole genome shotgun (WGS) entry which is preliminary data.</text>
</comment>
<dbReference type="PATRIC" id="fig|345309.4.peg.2477"/>
<organism evidence="4 5">
    <name type="scientific">Luteibacter yeojuensis</name>
    <dbReference type="NCBI Taxonomy" id="345309"/>
    <lineage>
        <taxon>Bacteria</taxon>
        <taxon>Pseudomonadati</taxon>
        <taxon>Pseudomonadota</taxon>
        <taxon>Gammaproteobacteria</taxon>
        <taxon>Lysobacterales</taxon>
        <taxon>Rhodanobacteraceae</taxon>
        <taxon>Luteibacter</taxon>
    </lineage>
</organism>
<evidence type="ECO:0000256" key="1">
    <source>
        <dbReference type="ARBA" id="ARBA00022737"/>
    </source>
</evidence>
<proteinExistence type="predicted"/>
<dbReference type="PANTHER" id="PTHR44227:SF3">
    <property type="entry name" value="PROTEIN O-MANNOSYL-TRANSFERASE TMTC4"/>
    <property type="match status" value="1"/>
</dbReference>
<protein>
    <recommendedName>
        <fullName evidence="6">Tetratricopeptide repeat protein</fullName>
    </recommendedName>
</protein>
<keyword evidence="3" id="KW-1133">Transmembrane helix</keyword>
<evidence type="ECO:0000313" key="4">
    <source>
        <dbReference type="EMBL" id="KJV30927.1"/>
    </source>
</evidence>
<keyword evidence="3" id="KW-0812">Transmembrane</keyword>
<name>A0A0F3KIU5_9GAMM</name>
<feature type="transmembrane region" description="Helical" evidence="3">
    <location>
        <begin position="241"/>
        <end position="262"/>
    </location>
</feature>
<evidence type="ECO:0000256" key="3">
    <source>
        <dbReference type="SAM" id="Phobius"/>
    </source>
</evidence>
<dbReference type="InterPro" id="IPR052346">
    <property type="entry name" value="O-mannosyl-transferase_TMTC"/>
</dbReference>
<feature type="transmembrane region" description="Helical" evidence="3">
    <location>
        <begin position="158"/>
        <end position="174"/>
    </location>
</feature>
<keyword evidence="5" id="KW-1185">Reference proteome</keyword>
<dbReference type="RefSeq" id="WP_045830292.1">
    <property type="nucleotide sequence ID" value="NZ_JZRB01000030.1"/>
</dbReference>
<keyword evidence="2" id="KW-0802">TPR repeat</keyword>
<feature type="transmembrane region" description="Helical" evidence="3">
    <location>
        <begin position="210"/>
        <end position="229"/>
    </location>
</feature>
<feature type="transmembrane region" description="Helical" evidence="3">
    <location>
        <begin position="128"/>
        <end position="152"/>
    </location>
</feature>
<gene>
    <name evidence="4" type="ORF">VI08_14370</name>
</gene>